<keyword evidence="2" id="KW-1185">Reference proteome</keyword>
<dbReference type="AlphaFoldDB" id="A0A0U5C4P4"/>
<dbReference type="STRING" id="454130.A0A0U5C4P4"/>
<evidence type="ECO:0000313" key="2">
    <source>
        <dbReference type="Proteomes" id="UP000054771"/>
    </source>
</evidence>
<dbReference type="EMBL" id="CDMC01000003">
    <property type="protein sequence ID" value="CEL02938.1"/>
    <property type="molecule type" value="Genomic_DNA"/>
</dbReference>
<gene>
    <name evidence="1" type="ORF">ASPCAL04099</name>
</gene>
<evidence type="ECO:0000313" key="1">
    <source>
        <dbReference type="EMBL" id="CEL02938.1"/>
    </source>
</evidence>
<sequence length="278" mass="30666">MGFGEGCACHPEPRFPSVRQYNRTGFHLADLVHRQCASLGGANVDVLFIFDCCSRFAESRAARVSPNVVQVIAREAPNTDPRTRLSSSPPRDSITAKLVAEIKRRLDGGHRYLDFAALVATLRGKYRPDALGNTDTRLERGSVSICMPLPSEITTTSIADPHPAPPPSTLQAVFSVQVSGLTKRNANCLVDRSNPREARLIPNRMLVYLRFYETSGETQCHCVSDPEEPITVESLYPVGTMDMCFALSSSWSVWSKVAGMKGYRLIVERRRGVPPGEE</sequence>
<proteinExistence type="predicted"/>
<accession>A0A0U5C4P4</accession>
<reference evidence="2" key="1">
    <citation type="journal article" date="2016" name="Genome Announc.">
        <title>Draft genome sequences of fungus Aspergillus calidoustus.</title>
        <authorList>
            <person name="Horn F."/>
            <person name="Linde J."/>
            <person name="Mattern D.J."/>
            <person name="Walther G."/>
            <person name="Guthke R."/>
            <person name="Scherlach K."/>
            <person name="Martin K."/>
            <person name="Brakhage A.A."/>
            <person name="Petzke L."/>
            <person name="Valiante V."/>
        </authorList>
    </citation>
    <scope>NUCLEOTIDE SEQUENCE [LARGE SCALE GENOMIC DNA]</scope>
    <source>
        <strain evidence="2">SF006504</strain>
    </source>
</reference>
<protein>
    <submittedName>
        <fullName evidence="1">Uncharacterized protein</fullName>
    </submittedName>
</protein>
<organism evidence="1 2">
    <name type="scientific">Aspergillus calidoustus</name>
    <dbReference type="NCBI Taxonomy" id="454130"/>
    <lineage>
        <taxon>Eukaryota</taxon>
        <taxon>Fungi</taxon>
        <taxon>Dikarya</taxon>
        <taxon>Ascomycota</taxon>
        <taxon>Pezizomycotina</taxon>
        <taxon>Eurotiomycetes</taxon>
        <taxon>Eurotiomycetidae</taxon>
        <taxon>Eurotiales</taxon>
        <taxon>Aspergillaceae</taxon>
        <taxon>Aspergillus</taxon>
        <taxon>Aspergillus subgen. Nidulantes</taxon>
    </lineage>
</organism>
<name>A0A0U5C4P4_ASPCI</name>
<dbReference type="Proteomes" id="UP000054771">
    <property type="component" value="Unassembled WGS sequence"/>
</dbReference>